<reference evidence="2 3" key="1">
    <citation type="submission" date="2011-11" db="EMBL/GenBank/DDBJ databases">
        <title>The Noncontiguous Finished genome of Jonquetella anthropi DSM 22815.</title>
        <authorList>
            <consortium name="US DOE Joint Genome Institute (JGI-PGF)"/>
            <person name="Lucas S."/>
            <person name="Copeland A."/>
            <person name="Lapidus A."/>
            <person name="Glavina del Rio T."/>
            <person name="Dalin E."/>
            <person name="Tice H."/>
            <person name="Bruce D."/>
            <person name="Goodwin L."/>
            <person name="Pitluck S."/>
            <person name="Peters L."/>
            <person name="Mikhailova N."/>
            <person name="Held B."/>
            <person name="Kyrpides N."/>
            <person name="Mavromatis K."/>
            <person name="Ivanova N."/>
            <person name="Markowitz V."/>
            <person name="Cheng J.-F."/>
            <person name="Hugenholtz P."/>
            <person name="Woyke T."/>
            <person name="Wu D."/>
            <person name="Gronow S."/>
            <person name="Wellnitz S."/>
            <person name="Brambilla E."/>
            <person name="Klenk H.-P."/>
            <person name="Eisen J.A."/>
        </authorList>
    </citation>
    <scope>NUCLEOTIDE SEQUENCE [LARGE SCALE GENOMIC DNA]</scope>
    <source>
        <strain evidence="2 3">DSM 22815</strain>
    </source>
</reference>
<dbReference type="eggNOG" id="COG1397">
    <property type="taxonomic scope" value="Bacteria"/>
</dbReference>
<proteinExistence type="predicted"/>
<dbReference type="Proteomes" id="UP000003806">
    <property type="component" value="Chromosome"/>
</dbReference>
<keyword evidence="1" id="KW-0460">Magnesium</keyword>
<protein>
    <submittedName>
        <fullName evidence="2">ADP-ribosylglycohydrolase</fullName>
    </submittedName>
</protein>
<dbReference type="SUPFAM" id="SSF101478">
    <property type="entry name" value="ADP-ribosylglycohydrolase"/>
    <property type="match status" value="1"/>
</dbReference>
<evidence type="ECO:0000256" key="1">
    <source>
        <dbReference type="PIRSR" id="PIRSR605502-1"/>
    </source>
</evidence>
<dbReference type="Gene3D" id="1.10.4080.10">
    <property type="entry name" value="ADP-ribosylation/Crystallin J1"/>
    <property type="match status" value="1"/>
</dbReference>
<feature type="binding site" evidence="1">
    <location>
        <position position="34"/>
    </location>
    <ligand>
        <name>Mg(2+)</name>
        <dbReference type="ChEBI" id="CHEBI:18420"/>
        <label>1</label>
    </ligand>
</feature>
<dbReference type="AlphaFoldDB" id="H0UMN9"/>
<dbReference type="InterPro" id="IPR050792">
    <property type="entry name" value="ADP-ribosylglycohydrolase"/>
</dbReference>
<sequence>MIGPIIGDFCGSPYEGRPAPKNLTQLLSPACRWSDDTVLSVATAEALLDGRTDAAGFAEYYMSWGNRYPLAGYGPGFAGWLAVGDPTQRRASWGNGSGMRAGPIGWVASSLSECLALANESASVTHGHPDGIRGAQAVAGGVFLARHGQSDGEIKRWFTDTFGWAVPEWDISLANRGWDASCAGTLPLAFSAFFGAASFEDALLRACRFGGDADTIDAMAGALAEARFPVPSSLALPVLASLPKDMTAVVERFELRWPAVQARKDV</sequence>
<keyword evidence="3" id="KW-1185">Reference proteome</keyword>
<keyword evidence="1" id="KW-0479">Metal-binding</keyword>
<dbReference type="Pfam" id="PF03747">
    <property type="entry name" value="ADP_ribosyl_GH"/>
    <property type="match status" value="1"/>
</dbReference>
<dbReference type="OrthoDB" id="9814572at2"/>
<dbReference type="PANTHER" id="PTHR16222:SF12">
    <property type="entry name" value="ADP-RIBOSYLGLYCOHYDROLASE-RELATED"/>
    <property type="match status" value="1"/>
</dbReference>
<dbReference type="GO" id="GO:0046872">
    <property type="term" value="F:metal ion binding"/>
    <property type="evidence" value="ECO:0007669"/>
    <property type="project" value="UniProtKB-KW"/>
</dbReference>
<dbReference type="HOGENOM" id="CLU_024566_1_0_0"/>
<keyword evidence="2" id="KW-0378">Hydrolase</keyword>
<comment type="cofactor">
    <cofactor evidence="1">
        <name>Mg(2+)</name>
        <dbReference type="ChEBI" id="CHEBI:18420"/>
    </cofactor>
    <text evidence="1">Binds 2 magnesium ions per subunit.</text>
</comment>
<feature type="binding site" evidence="1">
    <location>
        <position position="35"/>
    </location>
    <ligand>
        <name>Mg(2+)</name>
        <dbReference type="ChEBI" id="CHEBI:18420"/>
        <label>1</label>
    </ligand>
</feature>
<name>H0UMN9_9BACT</name>
<dbReference type="PANTHER" id="PTHR16222">
    <property type="entry name" value="ADP-RIBOSYLGLYCOHYDROLASE"/>
    <property type="match status" value="1"/>
</dbReference>
<evidence type="ECO:0000313" key="3">
    <source>
        <dbReference type="Proteomes" id="UP000003806"/>
    </source>
</evidence>
<feature type="binding site" evidence="1">
    <location>
        <position position="212"/>
    </location>
    <ligand>
        <name>Mg(2+)</name>
        <dbReference type="ChEBI" id="CHEBI:18420"/>
        <label>1</label>
    </ligand>
</feature>
<feature type="binding site" evidence="1">
    <location>
        <position position="214"/>
    </location>
    <ligand>
        <name>Mg(2+)</name>
        <dbReference type="ChEBI" id="CHEBI:18420"/>
        <label>1</label>
    </ligand>
</feature>
<feature type="binding site" evidence="1">
    <location>
        <position position="36"/>
    </location>
    <ligand>
        <name>Mg(2+)</name>
        <dbReference type="ChEBI" id="CHEBI:18420"/>
        <label>1</label>
    </ligand>
</feature>
<accession>H0UMN9</accession>
<dbReference type="InterPro" id="IPR036705">
    <property type="entry name" value="Ribosyl_crysJ1_sf"/>
</dbReference>
<feature type="binding site" evidence="1">
    <location>
        <position position="215"/>
    </location>
    <ligand>
        <name>Mg(2+)</name>
        <dbReference type="ChEBI" id="CHEBI:18420"/>
        <label>1</label>
    </ligand>
</feature>
<dbReference type="STRING" id="885272.JonanDRAFT_1378"/>
<evidence type="ECO:0000313" key="2">
    <source>
        <dbReference type="EMBL" id="EHM13742.1"/>
    </source>
</evidence>
<dbReference type="InterPro" id="IPR005502">
    <property type="entry name" value="Ribosyl_crysJ1"/>
</dbReference>
<gene>
    <name evidence="2" type="ORF">JonanDRAFT_1378</name>
</gene>
<dbReference type="RefSeq" id="WP_008519410.1">
    <property type="nucleotide sequence ID" value="NZ_CM001376.1"/>
</dbReference>
<organism evidence="2 3">
    <name type="scientific">Jonquetella anthropi DSM 22815</name>
    <dbReference type="NCBI Taxonomy" id="885272"/>
    <lineage>
        <taxon>Bacteria</taxon>
        <taxon>Thermotogati</taxon>
        <taxon>Synergistota</taxon>
        <taxon>Synergistia</taxon>
        <taxon>Synergistales</taxon>
        <taxon>Dethiosulfovibrionaceae</taxon>
        <taxon>Jonquetella</taxon>
    </lineage>
</organism>
<dbReference type="EMBL" id="CM001376">
    <property type="protein sequence ID" value="EHM13742.1"/>
    <property type="molecule type" value="Genomic_DNA"/>
</dbReference>
<dbReference type="GO" id="GO:0016787">
    <property type="term" value="F:hydrolase activity"/>
    <property type="evidence" value="ECO:0007669"/>
    <property type="project" value="UniProtKB-KW"/>
</dbReference>